<dbReference type="OrthoDB" id="1452202at2"/>
<dbReference type="RefSeq" id="WP_101357939.1">
    <property type="nucleotide sequence ID" value="NZ_NKXO01000008.1"/>
</dbReference>
<feature type="transmembrane region" description="Helical" evidence="1">
    <location>
        <begin position="119"/>
        <end position="139"/>
    </location>
</feature>
<keyword evidence="1" id="KW-1133">Transmembrane helix</keyword>
<feature type="transmembrane region" description="Helical" evidence="1">
    <location>
        <begin position="177"/>
        <end position="197"/>
    </location>
</feature>
<accession>A0A2N3IJ07</accession>
<feature type="transmembrane region" description="Helical" evidence="1">
    <location>
        <begin position="17"/>
        <end position="37"/>
    </location>
</feature>
<evidence type="ECO:0000313" key="2">
    <source>
        <dbReference type="EMBL" id="PKQ70297.1"/>
    </source>
</evidence>
<feature type="transmembrane region" description="Helical" evidence="1">
    <location>
        <begin position="69"/>
        <end position="92"/>
    </location>
</feature>
<evidence type="ECO:0000256" key="1">
    <source>
        <dbReference type="SAM" id="Phobius"/>
    </source>
</evidence>
<evidence type="ECO:0000313" key="3">
    <source>
        <dbReference type="Proteomes" id="UP000233387"/>
    </source>
</evidence>
<keyword evidence="1" id="KW-0812">Transmembrane</keyword>
<proteinExistence type="predicted"/>
<comment type="caution">
    <text evidence="2">The sequence shown here is derived from an EMBL/GenBank/DDBJ whole genome shotgun (WGS) entry which is preliminary data.</text>
</comment>
<dbReference type="Proteomes" id="UP000233387">
    <property type="component" value="Unassembled WGS sequence"/>
</dbReference>
<gene>
    <name evidence="2" type="ORF">Rain11_0676</name>
</gene>
<reference evidence="2 3" key="1">
    <citation type="submission" date="2017-06" db="EMBL/GenBank/DDBJ databases">
        <title>Raineya orbicola gen. nov., sp. nov. a slightly thermophilic bacterium of the phylum Bacteroidetes and the description of Raineyaceae fam. nov.</title>
        <authorList>
            <person name="Albuquerque L."/>
            <person name="Polonia A.R.M."/>
            <person name="Barroso C."/>
            <person name="Froufe H.J.C."/>
            <person name="Lage O."/>
            <person name="Lobo-Da-Cunha A."/>
            <person name="Egas C."/>
            <person name="Da Costa M.S."/>
        </authorList>
    </citation>
    <scope>NUCLEOTIDE SEQUENCE [LARGE SCALE GENOMIC DNA]</scope>
    <source>
        <strain evidence="2 3">SPSPC-11</strain>
    </source>
</reference>
<keyword evidence="1" id="KW-0472">Membrane</keyword>
<dbReference type="EMBL" id="NKXO01000008">
    <property type="protein sequence ID" value="PKQ70297.1"/>
    <property type="molecule type" value="Genomic_DNA"/>
</dbReference>
<feature type="transmembrane region" description="Helical" evidence="1">
    <location>
        <begin position="151"/>
        <end position="172"/>
    </location>
</feature>
<name>A0A2N3IJ07_9BACT</name>
<keyword evidence="3" id="KW-1185">Reference proteome</keyword>
<organism evidence="2 3">
    <name type="scientific">Raineya orbicola</name>
    <dbReference type="NCBI Taxonomy" id="2016530"/>
    <lineage>
        <taxon>Bacteria</taxon>
        <taxon>Pseudomonadati</taxon>
        <taxon>Bacteroidota</taxon>
        <taxon>Cytophagia</taxon>
        <taxon>Cytophagales</taxon>
        <taxon>Raineyaceae</taxon>
        <taxon>Raineya</taxon>
    </lineage>
</organism>
<protein>
    <submittedName>
        <fullName evidence="2">ABC-2 family transporter protein</fullName>
    </submittedName>
</protein>
<dbReference type="AlphaFoldDB" id="A0A2N3IJ07"/>
<sequence>MLRFLQLEWFKIRSNRAFWIILFLNLLAFVGFLQVIANTYRNVTSSEEKNGKIEILRPFFEKPFSYPEIWQTSAFFLSFLVPLSAILVILNINNEWSSKMLRQHIIEGLNRKEFLLSKLIWLLVLTLIFTFFYVLANLFVASGEWEFSNTIFYFAILLFTQLSIAFVVALWIKRSVLAVTIFIAYMLIAEPLLIWFLKKNGLDSIVPFLPLEVSDRLILPPEVFKFFSPEEYKKRTDAIQEQIFYTMLESTLLWVFTFWRFEKKDL</sequence>